<feature type="region of interest" description="Disordered" evidence="1">
    <location>
        <begin position="102"/>
        <end position="123"/>
    </location>
</feature>
<sequence>MLSPLSPPILMTERRLLVRPGNKSSGLEWSQFLLSGFNAAVSILRPRRKLGREPPLNEEGVVEWEAIDYCSALGSLATRPGRGWKPVSEDTITDVAATIVERNQTSTAGNSSSARQLNGVPDN</sequence>
<reference evidence="2" key="1">
    <citation type="journal article" date="2020" name="bioRxiv">
        <title>Chromosome-level reference genome of the European wasp spider Argiope bruennichi: a resource for studies on range expansion and evolutionary adaptation.</title>
        <authorList>
            <person name="Sheffer M.M."/>
            <person name="Hoppe A."/>
            <person name="Krehenwinkel H."/>
            <person name="Uhl G."/>
            <person name="Kuss A.W."/>
            <person name="Jensen L."/>
            <person name="Jensen C."/>
            <person name="Gillespie R.G."/>
            <person name="Hoff K.J."/>
            <person name="Prost S."/>
        </authorList>
    </citation>
    <scope>NUCLEOTIDE SEQUENCE</scope>
</reference>
<protein>
    <submittedName>
        <fullName evidence="2">Uncharacterized protein</fullName>
    </submittedName>
</protein>
<proteinExistence type="predicted"/>
<gene>
    <name evidence="2" type="ORF">HNY73_004907</name>
</gene>
<evidence type="ECO:0000313" key="3">
    <source>
        <dbReference type="Proteomes" id="UP000807504"/>
    </source>
</evidence>
<name>A0A8T0FSY8_ARGBR</name>
<dbReference type="EMBL" id="JABXBU010000003">
    <property type="protein sequence ID" value="KAF8793425.1"/>
    <property type="molecule type" value="Genomic_DNA"/>
</dbReference>
<evidence type="ECO:0000256" key="1">
    <source>
        <dbReference type="SAM" id="MobiDB-lite"/>
    </source>
</evidence>
<accession>A0A8T0FSY8</accession>
<dbReference type="Proteomes" id="UP000807504">
    <property type="component" value="Unassembled WGS sequence"/>
</dbReference>
<organism evidence="2 3">
    <name type="scientific">Argiope bruennichi</name>
    <name type="common">Wasp spider</name>
    <name type="synonym">Aranea bruennichi</name>
    <dbReference type="NCBI Taxonomy" id="94029"/>
    <lineage>
        <taxon>Eukaryota</taxon>
        <taxon>Metazoa</taxon>
        <taxon>Ecdysozoa</taxon>
        <taxon>Arthropoda</taxon>
        <taxon>Chelicerata</taxon>
        <taxon>Arachnida</taxon>
        <taxon>Araneae</taxon>
        <taxon>Araneomorphae</taxon>
        <taxon>Entelegynae</taxon>
        <taxon>Araneoidea</taxon>
        <taxon>Araneidae</taxon>
        <taxon>Argiope</taxon>
    </lineage>
</organism>
<dbReference type="AlphaFoldDB" id="A0A8T0FSY8"/>
<reference evidence="2" key="2">
    <citation type="submission" date="2020-06" db="EMBL/GenBank/DDBJ databases">
        <authorList>
            <person name="Sheffer M."/>
        </authorList>
    </citation>
    <scope>NUCLEOTIDE SEQUENCE</scope>
</reference>
<evidence type="ECO:0000313" key="2">
    <source>
        <dbReference type="EMBL" id="KAF8793425.1"/>
    </source>
</evidence>
<feature type="compositionally biased region" description="Polar residues" evidence="1">
    <location>
        <begin position="102"/>
        <end position="116"/>
    </location>
</feature>
<keyword evidence="3" id="KW-1185">Reference proteome</keyword>
<comment type="caution">
    <text evidence="2">The sequence shown here is derived from an EMBL/GenBank/DDBJ whole genome shotgun (WGS) entry which is preliminary data.</text>
</comment>